<dbReference type="EC" id="2.7.13.3" evidence="3"/>
<keyword evidence="4" id="KW-1003">Cell membrane</keyword>
<feature type="domain" description="Histidine kinase" evidence="15">
    <location>
        <begin position="516"/>
        <end position="736"/>
    </location>
</feature>
<dbReference type="SUPFAM" id="SSF55785">
    <property type="entry name" value="PYP-like sensor domain (PAS domain)"/>
    <property type="match status" value="1"/>
</dbReference>
<keyword evidence="11 14" id="KW-1133">Transmembrane helix</keyword>
<evidence type="ECO:0000256" key="14">
    <source>
        <dbReference type="SAM" id="Phobius"/>
    </source>
</evidence>
<evidence type="ECO:0000259" key="15">
    <source>
        <dbReference type="PROSITE" id="PS50109"/>
    </source>
</evidence>
<evidence type="ECO:0000259" key="16">
    <source>
        <dbReference type="PROSITE" id="PS50112"/>
    </source>
</evidence>
<dbReference type="InterPro" id="IPR000014">
    <property type="entry name" value="PAS"/>
</dbReference>
<evidence type="ECO:0000256" key="2">
    <source>
        <dbReference type="ARBA" id="ARBA00004651"/>
    </source>
</evidence>
<evidence type="ECO:0000259" key="17">
    <source>
        <dbReference type="PROSITE" id="PS50885"/>
    </source>
</evidence>
<evidence type="ECO:0000256" key="13">
    <source>
        <dbReference type="ARBA" id="ARBA00023136"/>
    </source>
</evidence>
<dbReference type="InterPro" id="IPR004358">
    <property type="entry name" value="Sig_transdc_His_kin-like_C"/>
</dbReference>
<dbReference type="SUPFAM" id="SSF47384">
    <property type="entry name" value="Homodimeric domain of signal transducing histidine kinase"/>
    <property type="match status" value="1"/>
</dbReference>
<reference evidence="18" key="1">
    <citation type="submission" date="2022-10" db="EMBL/GenBank/DDBJ databases">
        <title>Hoeflea sp. J2-29, isolated from marine algae.</title>
        <authorList>
            <person name="Kristyanto S."/>
            <person name="Kim J.M."/>
            <person name="Jeon C.O."/>
        </authorList>
    </citation>
    <scope>NUCLEOTIDE SEQUENCE</scope>
    <source>
        <strain evidence="18">J2-29</strain>
    </source>
</reference>
<dbReference type="RefSeq" id="WP_267612572.1">
    <property type="nucleotide sequence ID" value="NZ_JAOVZQ010000001.1"/>
</dbReference>
<dbReference type="PROSITE" id="PS50885">
    <property type="entry name" value="HAMP"/>
    <property type="match status" value="1"/>
</dbReference>
<organism evidence="18 19">
    <name type="scientific">Hoeflea ulvae</name>
    <dbReference type="NCBI Taxonomy" id="2983764"/>
    <lineage>
        <taxon>Bacteria</taxon>
        <taxon>Pseudomonadati</taxon>
        <taxon>Pseudomonadota</taxon>
        <taxon>Alphaproteobacteria</taxon>
        <taxon>Hyphomicrobiales</taxon>
        <taxon>Rhizobiaceae</taxon>
        <taxon>Hoeflea</taxon>
    </lineage>
</organism>
<dbReference type="Proteomes" id="UP001081283">
    <property type="component" value="Unassembled WGS sequence"/>
</dbReference>
<name>A0ABT3YFQ1_9HYPH</name>
<dbReference type="Gene3D" id="3.30.565.10">
    <property type="entry name" value="Histidine kinase-like ATPase, C-terminal domain"/>
    <property type="match status" value="1"/>
</dbReference>
<feature type="domain" description="PAS" evidence="16">
    <location>
        <begin position="392"/>
        <end position="444"/>
    </location>
</feature>
<dbReference type="Pfam" id="PF00512">
    <property type="entry name" value="HisKA"/>
    <property type="match status" value="1"/>
</dbReference>
<dbReference type="CDD" id="cd00082">
    <property type="entry name" value="HisKA"/>
    <property type="match status" value="1"/>
</dbReference>
<dbReference type="InterPro" id="IPR048760">
    <property type="entry name" value="VP0354-like_sensor_dom"/>
</dbReference>
<dbReference type="SUPFAM" id="SSF103190">
    <property type="entry name" value="Sensory domain-like"/>
    <property type="match status" value="1"/>
</dbReference>
<protein>
    <recommendedName>
        <fullName evidence="3">histidine kinase</fullName>
        <ecNumber evidence="3">2.7.13.3</ecNumber>
    </recommendedName>
</protein>
<keyword evidence="6" id="KW-0808">Transferase</keyword>
<dbReference type="InterPro" id="IPR003594">
    <property type="entry name" value="HATPase_dom"/>
</dbReference>
<dbReference type="Pfam" id="PF00672">
    <property type="entry name" value="HAMP"/>
    <property type="match status" value="1"/>
</dbReference>
<evidence type="ECO:0000256" key="12">
    <source>
        <dbReference type="ARBA" id="ARBA00023012"/>
    </source>
</evidence>
<evidence type="ECO:0000256" key="10">
    <source>
        <dbReference type="ARBA" id="ARBA00022840"/>
    </source>
</evidence>
<dbReference type="PROSITE" id="PS50112">
    <property type="entry name" value="PAS"/>
    <property type="match status" value="1"/>
</dbReference>
<dbReference type="Gene3D" id="6.10.340.10">
    <property type="match status" value="1"/>
</dbReference>
<dbReference type="SMART" id="SM00387">
    <property type="entry name" value="HATPase_c"/>
    <property type="match status" value="1"/>
</dbReference>
<comment type="catalytic activity">
    <reaction evidence="1">
        <text>ATP + protein L-histidine = ADP + protein N-phospho-L-histidine.</text>
        <dbReference type="EC" id="2.7.13.3"/>
    </reaction>
</comment>
<dbReference type="InterPro" id="IPR050351">
    <property type="entry name" value="BphY/WalK/GraS-like"/>
</dbReference>
<evidence type="ECO:0000313" key="19">
    <source>
        <dbReference type="Proteomes" id="UP001081283"/>
    </source>
</evidence>
<keyword evidence="10 18" id="KW-0067">ATP-binding</keyword>
<dbReference type="Gene3D" id="1.10.287.130">
    <property type="match status" value="1"/>
</dbReference>
<dbReference type="Pfam" id="PF21623">
    <property type="entry name" value="HK_sensor_dom_bact"/>
    <property type="match status" value="1"/>
</dbReference>
<dbReference type="InterPro" id="IPR029151">
    <property type="entry name" value="Sensor-like_sf"/>
</dbReference>
<evidence type="ECO:0000256" key="4">
    <source>
        <dbReference type="ARBA" id="ARBA00022475"/>
    </source>
</evidence>
<evidence type="ECO:0000256" key="3">
    <source>
        <dbReference type="ARBA" id="ARBA00012438"/>
    </source>
</evidence>
<gene>
    <name evidence="18" type="ORF">OEG82_11425</name>
</gene>
<evidence type="ECO:0000256" key="11">
    <source>
        <dbReference type="ARBA" id="ARBA00022989"/>
    </source>
</evidence>
<evidence type="ECO:0000313" key="18">
    <source>
        <dbReference type="EMBL" id="MCY0094634.1"/>
    </source>
</evidence>
<keyword evidence="13 14" id="KW-0472">Membrane</keyword>
<keyword evidence="12" id="KW-0902">Two-component regulatory system</keyword>
<evidence type="ECO:0000256" key="5">
    <source>
        <dbReference type="ARBA" id="ARBA00022553"/>
    </source>
</evidence>
<comment type="caution">
    <text evidence="18">The sequence shown here is derived from an EMBL/GenBank/DDBJ whole genome shotgun (WGS) entry which is preliminary data.</text>
</comment>
<keyword evidence="5" id="KW-0597">Phosphoprotein</keyword>
<keyword evidence="8" id="KW-0547">Nucleotide-binding</keyword>
<dbReference type="CDD" id="cd06225">
    <property type="entry name" value="HAMP"/>
    <property type="match status" value="1"/>
</dbReference>
<feature type="transmembrane region" description="Helical" evidence="14">
    <location>
        <begin position="7"/>
        <end position="28"/>
    </location>
</feature>
<keyword evidence="9" id="KW-0418">Kinase</keyword>
<evidence type="ECO:0000256" key="8">
    <source>
        <dbReference type="ARBA" id="ARBA00022741"/>
    </source>
</evidence>
<dbReference type="PANTHER" id="PTHR42878:SF7">
    <property type="entry name" value="SENSOR HISTIDINE KINASE GLRK"/>
    <property type="match status" value="1"/>
</dbReference>
<evidence type="ECO:0000256" key="7">
    <source>
        <dbReference type="ARBA" id="ARBA00022692"/>
    </source>
</evidence>
<dbReference type="PRINTS" id="PR00344">
    <property type="entry name" value="BCTRLSENSOR"/>
</dbReference>
<dbReference type="InterPro" id="IPR003661">
    <property type="entry name" value="HisK_dim/P_dom"/>
</dbReference>
<dbReference type="NCBIfam" id="TIGR00229">
    <property type="entry name" value="sensory_box"/>
    <property type="match status" value="1"/>
</dbReference>
<dbReference type="Pfam" id="PF13426">
    <property type="entry name" value="PAS_9"/>
    <property type="match status" value="1"/>
</dbReference>
<evidence type="ECO:0000256" key="6">
    <source>
        <dbReference type="ARBA" id="ARBA00022679"/>
    </source>
</evidence>
<proteinExistence type="predicted"/>
<dbReference type="SMART" id="SM00091">
    <property type="entry name" value="PAS"/>
    <property type="match status" value="1"/>
</dbReference>
<feature type="domain" description="HAMP" evidence="17">
    <location>
        <begin position="342"/>
        <end position="394"/>
    </location>
</feature>
<keyword evidence="7 14" id="KW-0812">Transmembrane</keyword>
<accession>A0ABT3YFQ1</accession>
<dbReference type="CDD" id="cd00130">
    <property type="entry name" value="PAS"/>
    <property type="match status" value="1"/>
</dbReference>
<evidence type="ECO:0000256" key="1">
    <source>
        <dbReference type="ARBA" id="ARBA00000085"/>
    </source>
</evidence>
<dbReference type="PANTHER" id="PTHR42878">
    <property type="entry name" value="TWO-COMPONENT HISTIDINE KINASE"/>
    <property type="match status" value="1"/>
</dbReference>
<comment type="subcellular location">
    <subcellularLocation>
        <location evidence="2">Cell membrane</location>
        <topology evidence="2">Multi-pass membrane protein</topology>
    </subcellularLocation>
</comment>
<dbReference type="SUPFAM" id="SSF55874">
    <property type="entry name" value="ATPase domain of HSP90 chaperone/DNA topoisomerase II/histidine kinase"/>
    <property type="match status" value="1"/>
</dbReference>
<dbReference type="GO" id="GO:0005524">
    <property type="term" value="F:ATP binding"/>
    <property type="evidence" value="ECO:0007669"/>
    <property type="project" value="UniProtKB-KW"/>
</dbReference>
<sequence length="742" mass="81861">MSLKNKIVMLACICALMSALLVGGISYYRIEAIVLDASVETLAGETRLLAQRFKFSYDQLKSDVQVLSQTPPIQGIARSTRNDGIDPQDGSSTRIWRDRLATIFSSMLATRQDYFQIRYIGVGDGGRELVRTNRTASGIEIVADGELQQKGNEPYFQGGLETLQNSVRFSEVSYNKERGTLDSTLVPTARVVMPVFDEEGTIFGMIVINAHYSEMLRRAFEEISPKENTFVLNNSGDYMEYTSNGTIGRFQFHDDYSAPPPLFVDKVLHTDLDEETFSSGSDVSYFVRLNIDPDNPDAFLGVVVRVPYQELMRSTFQARRDSLVGGGLLVLGCFAGSLVMARRFTAPLNKLTAEIKHSQGHKKLENLPLKRGDEIGDLARAFDQKTRELAANEAKLTAIVDNTVDGLFTTDANGTIETFNRACEGIFGYRAEDVIGRKVTLLMPALYLGGPEGGVRPAQTKAERDVEGCRKDASVFPLDLSMSKINIGDRIIHSGIVRDISERKRMEIMKDEFISTVNHELRTPLTSIQGSLGLLLALSGDKGDDKTRKLLKLSYDSCQRLSRLVNDILDMEKIAAGKLDYQLEVVEVCQLVADIVERQQSFSEKYGVDCVLRFDVAEAYVNLDQDRFDQALVNLLSNAAKFSEPGERVVVRVAMNPNSDVAVSVCDCGSGIPEAFRTKIFGKFAQADGSATRMKGGSGLGLNITKKIIEAFDGTVTFQSEEGVGSTFTFTLPACPPNKMRA</sequence>
<dbReference type="Pfam" id="PF02518">
    <property type="entry name" value="HATPase_c"/>
    <property type="match status" value="1"/>
</dbReference>
<keyword evidence="19" id="KW-1185">Reference proteome</keyword>
<dbReference type="Gene3D" id="3.30.450.20">
    <property type="entry name" value="PAS domain"/>
    <property type="match status" value="2"/>
</dbReference>
<dbReference type="InterPro" id="IPR036097">
    <property type="entry name" value="HisK_dim/P_sf"/>
</dbReference>
<dbReference type="InterPro" id="IPR005467">
    <property type="entry name" value="His_kinase_dom"/>
</dbReference>
<dbReference type="SMART" id="SM00388">
    <property type="entry name" value="HisKA"/>
    <property type="match status" value="1"/>
</dbReference>
<dbReference type="InterPro" id="IPR003660">
    <property type="entry name" value="HAMP_dom"/>
</dbReference>
<dbReference type="InterPro" id="IPR035965">
    <property type="entry name" value="PAS-like_dom_sf"/>
</dbReference>
<evidence type="ECO:0000256" key="9">
    <source>
        <dbReference type="ARBA" id="ARBA00022777"/>
    </source>
</evidence>
<dbReference type="InterPro" id="IPR036890">
    <property type="entry name" value="HATPase_C_sf"/>
</dbReference>
<dbReference type="EMBL" id="JAOVZQ010000001">
    <property type="protein sequence ID" value="MCY0094634.1"/>
    <property type="molecule type" value="Genomic_DNA"/>
</dbReference>
<dbReference type="PROSITE" id="PS50109">
    <property type="entry name" value="HIS_KIN"/>
    <property type="match status" value="1"/>
</dbReference>